<sequence>MQSNCQVPSNWQLPPLHGLLPLPEPLHQLPATVISGCHHSNRPLPTPVNVQDYAATMPHGAHTIGMSLADADVGM</sequence>
<dbReference type="AlphaFoldDB" id="A0AAD3Y333"/>
<evidence type="ECO:0000313" key="1">
    <source>
        <dbReference type="EMBL" id="GMH27687.1"/>
    </source>
</evidence>
<evidence type="ECO:0000313" key="2">
    <source>
        <dbReference type="Proteomes" id="UP001279734"/>
    </source>
</evidence>
<gene>
    <name evidence="1" type="ORF">Nepgr_029530</name>
</gene>
<reference evidence="1" key="1">
    <citation type="submission" date="2023-05" db="EMBL/GenBank/DDBJ databases">
        <title>Nepenthes gracilis genome sequencing.</title>
        <authorList>
            <person name="Fukushima K."/>
        </authorList>
    </citation>
    <scope>NUCLEOTIDE SEQUENCE</scope>
    <source>
        <strain evidence="1">SING2019-196</strain>
    </source>
</reference>
<comment type="caution">
    <text evidence="1">The sequence shown here is derived from an EMBL/GenBank/DDBJ whole genome shotgun (WGS) entry which is preliminary data.</text>
</comment>
<proteinExistence type="predicted"/>
<dbReference type="Proteomes" id="UP001279734">
    <property type="component" value="Unassembled WGS sequence"/>
</dbReference>
<dbReference type="EMBL" id="BSYO01000033">
    <property type="protein sequence ID" value="GMH27687.1"/>
    <property type="molecule type" value="Genomic_DNA"/>
</dbReference>
<organism evidence="1 2">
    <name type="scientific">Nepenthes gracilis</name>
    <name type="common">Slender pitcher plant</name>
    <dbReference type="NCBI Taxonomy" id="150966"/>
    <lineage>
        <taxon>Eukaryota</taxon>
        <taxon>Viridiplantae</taxon>
        <taxon>Streptophyta</taxon>
        <taxon>Embryophyta</taxon>
        <taxon>Tracheophyta</taxon>
        <taxon>Spermatophyta</taxon>
        <taxon>Magnoliopsida</taxon>
        <taxon>eudicotyledons</taxon>
        <taxon>Gunneridae</taxon>
        <taxon>Pentapetalae</taxon>
        <taxon>Caryophyllales</taxon>
        <taxon>Nepenthaceae</taxon>
        <taxon>Nepenthes</taxon>
    </lineage>
</organism>
<name>A0AAD3Y333_NEPGR</name>
<protein>
    <submittedName>
        <fullName evidence="1">Uncharacterized protein</fullName>
    </submittedName>
</protein>
<keyword evidence="2" id="KW-1185">Reference proteome</keyword>
<accession>A0AAD3Y333</accession>